<name>A0A847R4G9_9GAMM</name>
<keyword evidence="5" id="KW-1185">Reference proteome</keyword>
<evidence type="ECO:0000259" key="3">
    <source>
        <dbReference type="PROSITE" id="PS51459"/>
    </source>
</evidence>
<reference evidence="4 5" key="1">
    <citation type="submission" date="2020-04" db="EMBL/GenBank/DDBJ databases">
        <title>Marinomonas sp. M1K-6 isolated from the deep seawater of the Mariana Trench.</title>
        <authorList>
            <person name="Li Y."/>
        </authorList>
    </citation>
    <scope>NUCLEOTIDE SEQUENCE [LARGE SCALE GENOMIC DNA]</scope>
    <source>
        <strain evidence="4 5">M1K-6</strain>
    </source>
</reference>
<sequence length="383" mass="43265">MKYSWQHPDWPNFTFDETPCRDALYQYALEAGRLSGGMSQLENTLQYDAYIDLMVSEAINTSQIEGERLDREDVRSSIKNFLGLSNPPTRVADPRAEGMAALMVDVRNSFAGELTKTTLFHWHQLVLPQQENSLLPRNLKVGQWRDSAEPMQIVSGPIGYEKVHYEAPPSHQVDTEISRFLDWFNRSNPLKAERDKTEKDIVLAGPVRSAIAHLWFETIHPFDDGNGRVGRAIAEMALAQDLNRPPLLSLSAIIAQDKNAYYNGLNNASQFNLEITDWVTWFVDSVLLAQKEAAQKVDFVLKKAKFWEKHRHTELNERQTKVLNKLFNAGSDGFEGGLSAKKYIGITSSSKATATRDLGDLVEKECLYRLEGGGRNARYGLSI</sequence>
<dbReference type="Pfam" id="PF02661">
    <property type="entry name" value="Fic"/>
    <property type="match status" value="1"/>
</dbReference>
<dbReference type="AlphaFoldDB" id="A0A847R4G9"/>
<dbReference type="PANTHER" id="PTHR13504">
    <property type="entry name" value="FIDO DOMAIN-CONTAINING PROTEIN DDB_G0283145"/>
    <property type="match status" value="1"/>
</dbReference>
<feature type="domain" description="Fido" evidence="3">
    <location>
        <begin position="114"/>
        <end position="284"/>
    </location>
</feature>
<evidence type="ECO:0000256" key="2">
    <source>
        <dbReference type="PIRSR" id="PIRSR640198-2"/>
    </source>
</evidence>
<comment type="caution">
    <text evidence="4">The sequence shown here is derived from an EMBL/GenBank/DDBJ whole genome shotgun (WGS) entry which is preliminary data.</text>
</comment>
<dbReference type="InterPro" id="IPR003812">
    <property type="entry name" value="Fido"/>
</dbReference>
<evidence type="ECO:0000256" key="1">
    <source>
        <dbReference type="PIRSR" id="PIRSR640198-1"/>
    </source>
</evidence>
<keyword evidence="2" id="KW-0547">Nucleotide-binding</keyword>
<dbReference type="Proteomes" id="UP000586067">
    <property type="component" value="Unassembled WGS sequence"/>
</dbReference>
<feature type="active site" evidence="1">
    <location>
        <position position="220"/>
    </location>
</feature>
<feature type="binding site" evidence="2">
    <location>
        <begin position="224"/>
        <end position="231"/>
    </location>
    <ligand>
        <name>ATP</name>
        <dbReference type="ChEBI" id="CHEBI:30616"/>
    </ligand>
</feature>
<organism evidence="4 5">
    <name type="scientific">Marinomonas profundi</name>
    <dbReference type="NCBI Taxonomy" id="2726122"/>
    <lineage>
        <taxon>Bacteria</taxon>
        <taxon>Pseudomonadati</taxon>
        <taxon>Pseudomonadota</taxon>
        <taxon>Gammaproteobacteria</taxon>
        <taxon>Oceanospirillales</taxon>
        <taxon>Oceanospirillaceae</taxon>
        <taxon>Marinomonas</taxon>
    </lineage>
</organism>
<dbReference type="InterPro" id="IPR036597">
    <property type="entry name" value="Fido-like_dom_sf"/>
</dbReference>
<dbReference type="Gene3D" id="1.10.3290.10">
    <property type="entry name" value="Fido-like domain"/>
    <property type="match status" value="1"/>
</dbReference>
<dbReference type="InterPro" id="IPR025230">
    <property type="entry name" value="DUF4172"/>
</dbReference>
<dbReference type="GO" id="GO:0005524">
    <property type="term" value="F:ATP binding"/>
    <property type="evidence" value="ECO:0007669"/>
    <property type="project" value="UniProtKB-KW"/>
</dbReference>
<dbReference type="PANTHER" id="PTHR13504:SF33">
    <property type="entry name" value="FIC FAMILY PROTEIN"/>
    <property type="match status" value="1"/>
</dbReference>
<gene>
    <name evidence="4" type="ORF">HGG82_14840</name>
</gene>
<dbReference type="PROSITE" id="PS51459">
    <property type="entry name" value="FIDO"/>
    <property type="match status" value="1"/>
</dbReference>
<evidence type="ECO:0000313" key="4">
    <source>
        <dbReference type="EMBL" id="NLQ18882.1"/>
    </source>
</evidence>
<feature type="binding site" evidence="2">
    <location>
        <begin position="261"/>
        <end position="262"/>
    </location>
    <ligand>
        <name>ATP</name>
        <dbReference type="ChEBI" id="CHEBI:30616"/>
    </ligand>
</feature>
<dbReference type="Pfam" id="PF13776">
    <property type="entry name" value="DUF4172"/>
    <property type="match status" value="1"/>
</dbReference>
<accession>A0A847R4G9</accession>
<evidence type="ECO:0000313" key="5">
    <source>
        <dbReference type="Proteomes" id="UP000586067"/>
    </source>
</evidence>
<proteinExistence type="predicted"/>
<dbReference type="RefSeq" id="WP_168827084.1">
    <property type="nucleotide sequence ID" value="NZ_CP073013.1"/>
</dbReference>
<keyword evidence="2" id="KW-0067">ATP-binding</keyword>
<protein>
    <submittedName>
        <fullName evidence="4">Fic family protein</fullName>
    </submittedName>
</protein>
<dbReference type="EMBL" id="JABAEK010000021">
    <property type="protein sequence ID" value="NLQ18882.1"/>
    <property type="molecule type" value="Genomic_DNA"/>
</dbReference>
<dbReference type="InterPro" id="IPR040198">
    <property type="entry name" value="Fido_containing"/>
</dbReference>
<dbReference type="SUPFAM" id="SSF140931">
    <property type="entry name" value="Fic-like"/>
    <property type="match status" value="1"/>
</dbReference>